<dbReference type="EMBL" id="LAZR01000597">
    <property type="protein sequence ID" value="KKN63211.1"/>
    <property type="molecule type" value="Genomic_DNA"/>
</dbReference>
<sequence length="597" mass="66688">MGNLLYKHILRLDGGVVNVSALEVGQEALNMLRDGQNIRTRTGMPVGRLGSVQYSDFSAIGAIQGLELGPIFEYKREYDNAGNSDFFYAILFSVGTNYYSVEIDDDPDTIIVVSTSMNSGDFFAVNLFDYMWVATGKDPIMLMEGNTTFTLAGIVAPVAMTNAGISPVGIYSRKYKYTYYNSSNPMHRESEASIELNQPGLANAAPNHTYNYTQAVDPQIDTYKFYATEFWETGVDAVKTEFYLLNTKTLAQAIADGFILNDTTNDANLTLRAAYDTTKRGVPPEFKYPLWHEGVLYGAGEEANPSVLYYSIPTKPFYFDPDDWEGVSRDDGDIITGLGSIGRTRFIFKKNSIWQWTGDPSSAIPITAVERPDASMNMTRLGIGCADPRSLAAWLNSLIFRATDGHVYMLDNERIVQLSTYVPDWMENLSNDAISCVFDDYYIIKQGLFTYVCDLRKEEFGWQGRDFPVAPNYFLIDHVGRCLGSSGDGIIRYYTGTTDLGSVISKEARGPYARLSTGDTEASIRELIVEDRNRDGDYIAYMYNEDDTLLNMGTYTTSDRKFYVGGGRGNFASPKITWTGNANPLQLAIGYRPVRRH</sequence>
<evidence type="ECO:0000313" key="1">
    <source>
        <dbReference type="EMBL" id="KKN63211.1"/>
    </source>
</evidence>
<gene>
    <name evidence="1" type="ORF">LCGC14_0504010</name>
</gene>
<proteinExistence type="predicted"/>
<name>A0A0F9UPW2_9ZZZZ</name>
<dbReference type="AlphaFoldDB" id="A0A0F9UPW2"/>
<accession>A0A0F9UPW2</accession>
<comment type="caution">
    <text evidence="1">The sequence shown here is derived from an EMBL/GenBank/DDBJ whole genome shotgun (WGS) entry which is preliminary data.</text>
</comment>
<protein>
    <submittedName>
        <fullName evidence="1">Uncharacterized protein</fullName>
    </submittedName>
</protein>
<reference evidence="1" key="1">
    <citation type="journal article" date="2015" name="Nature">
        <title>Complex archaea that bridge the gap between prokaryotes and eukaryotes.</title>
        <authorList>
            <person name="Spang A."/>
            <person name="Saw J.H."/>
            <person name="Jorgensen S.L."/>
            <person name="Zaremba-Niedzwiedzka K."/>
            <person name="Martijn J."/>
            <person name="Lind A.E."/>
            <person name="van Eijk R."/>
            <person name="Schleper C."/>
            <person name="Guy L."/>
            <person name="Ettema T.J."/>
        </authorList>
    </citation>
    <scope>NUCLEOTIDE SEQUENCE</scope>
</reference>
<organism evidence="1">
    <name type="scientific">marine sediment metagenome</name>
    <dbReference type="NCBI Taxonomy" id="412755"/>
    <lineage>
        <taxon>unclassified sequences</taxon>
        <taxon>metagenomes</taxon>
        <taxon>ecological metagenomes</taxon>
    </lineage>
</organism>